<dbReference type="EMBL" id="LN899822">
    <property type="protein sequence ID" value="CUV59123.1"/>
    <property type="molecule type" value="Genomic_DNA"/>
</dbReference>
<evidence type="ECO:0000313" key="2">
    <source>
        <dbReference type="EMBL" id="CUV35044.1"/>
    </source>
</evidence>
<dbReference type="AlphaFoldDB" id="A0A0S4VVA3"/>
<dbReference type="EMBL" id="LN899826">
    <property type="protein sequence ID" value="CUV38486.1"/>
    <property type="molecule type" value="Genomic_DNA"/>
</dbReference>
<protein>
    <submittedName>
        <fullName evidence="3">Uncharacterized protein</fullName>
    </submittedName>
</protein>
<evidence type="ECO:0000313" key="3">
    <source>
        <dbReference type="EMBL" id="CUV38486.1"/>
    </source>
</evidence>
<sequence length="127" mass="14058">MLPSKKKFGEFIVVAIKVCGRDPEYLCKLLCYCKRRFMNAAFVAANACARSGLVQADVNAEDVLGNADPPPCVSQATSEYSNRLFLSHSANIVDSALRFSTEFVEFGWRYKLLRLLGKASSRGQLEA</sequence>
<dbReference type="EMBL" id="LN899823">
    <property type="protein sequence ID" value="CUV25958.1"/>
    <property type="molecule type" value="Genomic_DNA"/>
</dbReference>
<organism evidence="3">
    <name type="scientific">Ralstonia solanacearum</name>
    <name type="common">Pseudomonas solanacearum</name>
    <dbReference type="NCBI Taxonomy" id="305"/>
    <lineage>
        <taxon>Bacteria</taxon>
        <taxon>Pseudomonadati</taxon>
        <taxon>Pseudomonadota</taxon>
        <taxon>Betaproteobacteria</taxon>
        <taxon>Burkholderiales</taxon>
        <taxon>Burkholderiaceae</taxon>
        <taxon>Ralstonia</taxon>
        <taxon>Ralstonia solanacearum species complex</taxon>
    </lineage>
</organism>
<evidence type="ECO:0000313" key="4">
    <source>
        <dbReference type="EMBL" id="CUV59123.1"/>
    </source>
</evidence>
<evidence type="ECO:0000313" key="1">
    <source>
        <dbReference type="EMBL" id="CUV25958.1"/>
    </source>
</evidence>
<reference evidence="3" key="1">
    <citation type="submission" date="2015-10" db="EMBL/GenBank/DDBJ databases">
        <authorList>
            <person name="Gilbert D.G."/>
        </authorList>
    </citation>
    <scope>NUCLEOTIDE SEQUENCE</scope>
    <source>
        <strain evidence="3">Phyl III-seqv23</strain>
    </source>
</reference>
<dbReference type="EMBL" id="LN899825">
    <property type="protein sequence ID" value="CUV35044.1"/>
    <property type="molecule type" value="Genomic_DNA"/>
</dbReference>
<accession>A0A0S4VVA3</accession>
<name>A0A0S4VVA3_RALSL</name>
<proteinExistence type="predicted"/>
<gene>
    <name evidence="4" type="ORF">RD1301_v1_270013</name>
    <name evidence="1" type="ORF">RUN1744_v1_1160014</name>
    <name evidence="2" type="ORF">TD1301_v1_1200013</name>
    <name evidence="3" type="ORF">TF3108_v1_130013</name>
</gene>